<evidence type="ECO:0000313" key="1">
    <source>
        <dbReference type="EMBL" id="GAK51931.1"/>
    </source>
</evidence>
<dbReference type="STRING" id="1499966.U14_03177"/>
<reference evidence="1" key="1">
    <citation type="journal article" date="2015" name="PeerJ">
        <title>First genomic representation of candidate bacterial phylum KSB3 points to enhanced environmental sensing as a trigger of wastewater bulking.</title>
        <authorList>
            <person name="Sekiguchi Y."/>
            <person name="Ohashi A."/>
            <person name="Parks D.H."/>
            <person name="Yamauchi T."/>
            <person name="Tyson G.W."/>
            <person name="Hugenholtz P."/>
        </authorList>
    </citation>
    <scope>NUCLEOTIDE SEQUENCE [LARGE SCALE GENOMIC DNA]</scope>
</reference>
<dbReference type="SUPFAM" id="SSF56935">
    <property type="entry name" value="Porins"/>
    <property type="match status" value="1"/>
</dbReference>
<gene>
    <name evidence="1" type="ORF">U14_03177</name>
</gene>
<proteinExistence type="predicted"/>
<accession>A0A081BNG5</accession>
<evidence type="ECO:0000313" key="2">
    <source>
        <dbReference type="Proteomes" id="UP000030700"/>
    </source>
</evidence>
<name>A0A081BNG5_9BACT</name>
<protein>
    <submittedName>
        <fullName evidence="1">OmpA family outer membrane protein, DUF11 domain-containing protein</fullName>
    </submittedName>
</protein>
<dbReference type="HOGENOM" id="CLU_352576_0_0_0"/>
<organism evidence="1">
    <name type="scientific">Candidatus Moduliflexus flocculans</name>
    <dbReference type="NCBI Taxonomy" id="1499966"/>
    <lineage>
        <taxon>Bacteria</taxon>
        <taxon>Candidatus Moduliflexota</taxon>
        <taxon>Candidatus Moduliflexia</taxon>
        <taxon>Candidatus Moduliflexales</taxon>
        <taxon>Candidatus Moduliflexaceae</taxon>
    </lineage>
</organism>
<keyword evidence="2" id="KW-1185">Reference proteome</keyword>
<dbReference type="EMBL" id="DF820457">
    <property type="protein sequence ID" value="GAK51931.1"/>
    <property type="molecule type" value="Genomic_DNA"/>
</dbReference>
<sequence length="780" mass="88890">MQKKCIIVIVFIILLWTALILPLQSEAYVWRDEKGGTDVSILGLGMLRLNYASVDGDADAFANSDDGFDEGVDTYGFASFTVNGTLFHSYGLEGFLRYDEEEYDDEGNALNFLFTLSRDENYLSFGDQSDIFSENYFSRYVSPFRGLTFHAETDHVNATTYGALAQGSVEKDELRADGTSGPYDLRHPPVVPGSEVVTLEVRNRNNLEQTIERISQTRNEDYTIDYDAGEIRFNDPVDRETFHGDPVLIVVVYRSEEESSSFSAATGGGSVTVSPTDWASVGATYVTEFDKEPSLSEGADARQQVYSLNGALNVFDAVNTSVEYAVSQDYQNPDNPSYQAIRATADGQFGERVEMHGAFHRTERDFLTFANPDIEPDEQELDVMGKYAFLSSHSVEIGYYMFQDNIPNDESEPTLTTLNPYIAYNGTIREHTQIFSRLEYLQNRDDLTLKETDAHSNIFSIGAKHDFRNVPALKKIMLRAEYEREDFEDDTEQDDDTLSHQAVARLETEPFKRTTWYLQQRERWIRDKTLDENTERQDTSEIGFDVGAWQRLSFSSSYEYRADHDLVADTLISERHTAIFGADYQPMEGIDAYGKVEFRQEMWHDDPDAATGGYSTEGLTITGRVAYNPLKDLTLRLTYDLDQEKDARTDEIETIEDETEFRVNYALNQRRTRLTGSVLMERDLLDASLMPEAKTRTMTYFLSLGQQFNDSWDGLAQYKREQVDIDADNCREDVLGEVGWQVSRFIKFALGYQYSTFADHYAPETDYTAHSAYIRLIGKL</sequence>
<dbReference type="AlphaFoldDB" id="A0A081BNG5"/>
<dbReference type="Proteomes" id="UP000030700">
    <property type="component" value="Unassembled WGS sequence"/>
</dbReference>